<evidence type="ECO:0000313" key="7">
    <source>
        <dbReference type="Proteomes" id="UP000828390"/>
    </source>
</evidence>
<dbReference type="GO" id="GO:0016702">
    <property type="term" value="F:oxidoreductase activity, acting on single donors with incorporation of molecular oxygen, incorporation of two atoms of oxygen"/>
    <property type="evidence" value="ECO:0007669"/>
    <property type="project" value="InterPro"/>
</dbReference>
<keyword evidence="3" id="KW-0560">Oxidoreductase</keyword>
<evidence type="ECO:0000259" key="5">
    <source>
        <dbReference type="PROSITE" id="PS51393"/>
    </source>
</evidence>
<dbReference type="SUPFAM" id="SSF48484">
    <property type="entry name" value="Lipoxigenase"/>
    <property type="match status" value="1"/>
</dbReference>
<reference evidence="6" key="2">
    <citation type="submission" date="2020-11" db="EMBL/GenBank/DDBJ databases">
        <authorList>
            <person name="McCartney M.A."/>
            <person name="Auch B."/>
            <person name="Kono T."/>
            <person name="Mallez S."/>
            <person name="Becker A."/>
            <person name="Gohl D.M."/>
            <person name="Silverstein K.A.T."/>
            <person name="Koren S."/>
            <person name="Bechman K.B."/>
            <person name="Herman A."/>
            <person name="Abrahante J.E."/>
            <person name="Garbe J."/>
        </authorList>
    </citation>
    <scope>NUCLEOTIDE SEQUENCE</scope>
    <source>
        <strain evidence="6">Duluth1</strain>
        <tissue evidence="6">Whole animal</tissue>
    </source>
</reference>
<feature type="signal peptide" evidence="4">
    <location>
        <begin position="1"/>
        <end position="17"/>
    </location>
</feature>
<keyword evidence="1" id="KW-0479">Metal-binding</keyword>
<dbReference type="Pfam" id="PF00305">
    <property type="entry name" value="Lipoxygenase"/>
    <property type="match status" value="1"/>
</dbReference>
<dbReference type="EMBL" id="JAIWYP010000007">
    <property type="protein sequence ID" value="KAH3795286.1"/>
    <property type="molecule type" value="Genomic_DNA"/>
</dbReference>
<dbReference type="Proteomes" id="UP000828390">
    <property type="component" value="Unassembled WGS sequence"/>
</dbReference>
<dbReference type="PANTHER" id="PTHR11771">
    <property type="entry name" value="LIPOXYGENASE"/>
    <property type="match status" value="1"/>
</dbReference>
<proteinExistence type="predicted"/>
<dbReference type="GO" id="GO:0046872">
    <property type="term" value="F:metal ion binding"/>
    <property type="evidence" value="ECO:0007669"/>
    <property type="project" value="UniProtKB-KW"/>
</dbReference>
<dbReference type="InterPro" id="IPR036226">
    <property type="entry name" value="LipOase_C_sf"/>
</dbReference>
<dbReference type="AlphaFoldDB" id="A0A9D4FCJ9"/>
<gene>
    <name evidence="6" type="ORF">DPMN_148835</name>
</gene>
<feature type="domain" description="Lipoxygenase" evidence="5">
    <location>
        <begin position="1"/>
        <end position="282"/>
    </location>
</feature>
<sequence length="282" mass="32279">MLPHFVHLATINELALAILLNEGGFVDTVMSTGTKGAYELIKRYQPKWRLNVDGTLPASLKERKVEKPEVVPDYPFREDALLTYNAILQYVTDYVLLYYPSDNVLSQDYEVQNWRAELDRPIEKGGLGVLGIEGVNGKFTSRDQLIQVVTSIIYTCSAGHAGVNFKQYDEYAFPMNYPSKMRGKPPSDKRSHSERDVLQAIQDRSDHYQLLTIIKILSEHSFGKALGNFEVKYIFEQKALDIVNKFRAELKKIHATIQERNSKRAIRYDYMDPILIPNSISI</sequence>
<organism evidence="6 7">
    <name type="scientific">Dreissena polymorpha</name>
    <name type="common">Zebra mussel</name>
    <name type="synonym">Mytilus polymorpha</name>
    <dbReference type="NCBI Taxonomy" id="45954"/>
    <lineage>
        <taxon>Eukaryota</taxon>
        <taxon>Metazoa</taxon>
        <taxon>Spiralia</taxon>
        <taxon>Lophotrochozoa</taxon>
        <taxon>Mollusca</taxon>
        <taxon>Bivalvia</taxon>
        <taxon>Autobranchia</taxon>
        <taxon>Heteroconchia</taxon>
        <taxon>Euheterodonta</taxon>
        <taxon>Imparidentia</taxon>
        <taxon>Neoheterodontei</taxon>
        <taxon>Myida</taxon>
        <taxon>Dreissenoidea</taxon>
        <taxon>Dreissenidae</taxon>
        <taxon>Dreissena</taxon>
    </lineage>
</organism>
<dbReference type="PROSITE" id="PS51393">
    <property type="entry name" value="LIPOXYGENASE_3"/>
    <property type="match status" value="1"/>
</dbReference>
<evidence type="ECO:0000256" key="3">
    <source>
        <dbReference type="ARBA" id="ARBA00023002"/>
    </source>
</evidence>
<dbReference type="InterPro" id="IPR013819">
    <property type="entry name" value="LipOase_C"/>
</dbReference>
<dbReference type="Gene3D" id="1.20.245.10">
    <property type="entry name" value="Lipoxygenase-1, Domain 5"/>
    <property type="match status" value="1"/>
</dbReference>
<evidence type="ECO:0000313" key="6">
    <source>
        <dbReference type="EMBL" id="KAH3795286.1"/>
    </source>
</evidence>
<dbReference type="InterPro" id="IPR000907">
    <property type="entry name" value="LipOase"/>
</dbReference>
<feature type="chain" id="PRO_5039324545" description="Lipoxygenase domain-containing protein" evidence="4">
    <location>
        <begin position="18"/>
        <end position="282"/>
    </location>
</feature>
<accession>A0A9D4FCJ9</accession>
<evidence type="ECO:0000256" key="4">
    <source>
        <dbReference type="SAM" id="SignalP"/>
    </source>
</evidence>
<comment type="caution">
    <text evidence="6">The sequence shown here is derived from an EMBL/GenBank/DDBJ whole genome shotgun (WGS) entry which is preliminary data.</text>
</comment>
<evidence type="ECO:0000256" key="1">
    <source>
        <dbReference type="ARBA" id="ARBA00022723"/>
    </source>
</evidence>
<keyword evidence="7" id="KW-1185">Reference proteome</keyword>
<evidence type="ECO:0000256" key="2">
    <source>
        <dbReference type="ARBA" id="ARBA00022964"/>
    </source>
</evidence>
<reference evidence="6" key="1">
    <citation type="journal article" date="2019" name="bioRxiv">
        <title>The Genome of the Zebra Mussel, Dreissena polymorpha: A Resource for Invasive Species Research.</title>
        <authorList>
            <person name="McCartney M.A."/>
            <person name="Auch B."/>
            <person name="Kono T."/>
            <person name="Mallez S."/>
            <person name="Zhang Y."/>
            <person name="Obille A."/>
            <person name="Becker A."/>
            <person name="Abrahante J.E."/>
            <person name="Garbe J."/>
            <person name="Badalamenti J.P."/>
            <person name="Herman A."/>
            <person name="Mangelson H."/>
            <person name="Liachko I."/>
            <person name="Sullivan S."/>
            <person name="Sone E.D."/>
            <person name="Koren S."/>
            <person name="Silverstein K.A.T."/>
            <person name="Beckman K.B."/>
            <person name="Gohl D.M."/>
        </authorList>
    </citation>
    <scope>NUCLEOTIDE SEQUENCE</scope>
    <source>
        <strain evidence="6">Duluth1</strain>
        <tissue evidence="6">Whole animal</tissue>
    </source>
</reference>
<dbReference type="GO" id="GO:0034440">
    <property type="term" value="P:lipid oxidation"/>
    <property type="evidence" value="ECO:0007669"/>
    <property type="project" value="InterPro"/>
</dbReference>
<protein>
    <recommendedName>
        <fullName evidence="5">Lipoxygenase domain-containing protein</fullName>
    </recommendedName>
</protein>
<keyword evidence="4" id="KW-0732">Signal</keyword>
<name>A0A9D4FCJ9_DREPO</name>
<keyword evidence="2" id="KW-0223">Dioxygenase</keyword>